<proteinExistence type="predicted"/>
<reference evidence="2 3" key="1">
    <citation type="journal article" date="2019" name="Int. J. Syst. Evol. Microbiol.">
        <title>The Global Catalogue of Microorganisms (GCM) 10K type strain sequencing project: providing services to taxonomists for standard genome sequencing and annotation.</title>
        <authorList>
            <consortium name="The Broad Institute Genomics Platform"/>
            <consortium name="The Broad Institute Genome Sequencing Center for Infectious Disease"/>
            <person name="Wu L."/>
            <person name="Ma J."/>
        </authorList>
    </citation>
    <scope>NUCLEOTIDE SEQUENCE [LARGE SCALE GENOMIC DNA]</scope>
    <source>
        <strain evidence="2 3">DT55</strain>
    </source>
</reference>
<dbReference type="Proteomes" id="UP001596388">
    <property type="component" value="Unassembled WGS sequence"/>
</dbReference>
<sequence length="67" mass="7741">MFVSVGGNPETGNTNAGWLLVELRKQMVNYDKEEYADELERRRTDTETIDIEEHRPPTDLGTEVPNY</sequence>
<evidence type="ECO:0000256" key="1">
    <source>
        <dbReference type="SAM" id="MobiDB-lite"/>
    </source>
</evidence>
<evidence type="ECO:0000313" key="3">
    <source>
        <dbReference type="Proteomes" id="UP001596388"/>
    </source>
</evidence>
<name>A0ABD5WRT4_9EURY</name>
<dbReference type="GeneID" id="79269835"/>
<protein>
    <submittedName>
        <fullName evidence="2">Uncharacterized protein</fullName>
    </submittedName>
</protein>
<gene>
    <name evidence="2" type="ORF">ACFQKD_03090</name>
</gene>
<keyword evidence="3" id="KW-1185">Reference proteome</keyword>
<comment type="caution">
    <text evidence="2">The sequence shown here is derived from an EMBL/GenBank/DDBJ whole genome shotgun (WGS) entry which is preliminary data.</text>
</comment>
<organism evidence="2 3">
    <name type="scientific">Halobaculum marinum</name>
    <dbReference type="NCBI Taxonomy" id="3031996"/>
    <lineage>
        <taxon>Archaea</taxon>
        <taxon>Methanobacteriati</taxon>
        <taxon>Methanobacteriota</taxon>
        <taxon>Stenosarchaea group</taxon>
        <taxon>Halobacteria</taxon>
        <taxon>Halobacteriales</taxon>
        <taxon>Haloferacaceae</taxon>
        <taxon>Halobaculum</taxon>
    </lineage>
</organism>
<dbReference type="AlphaFoldDB" id="A0ABD5WRT4"/>
<evidence type="ECO:0000313" key="2">
    <source>
        <dbReference type="EMBL" id="MFC7096279.1"/>
    </source>
</evidence>
<dbReference type="RefSeq" id="WP_276239247.1">
    <property type="nucleotide sequence ID" value="NZ_CP119989.1"/>
</dbReference>
<feature type="region of interest" description="Disordered" evidence="1">
    <location>
        <begin position="39"/>
        <end position="67"/>
    </location>
</feature>
<feature type="compositionally biased region" description="Basic and acidic residues" evidence="1">
    <location>
        <begin position="39"/>
        <end position="57"/>
    </location>
</feature>
<dbReference type="EMBL" id="JBHTAG010000002">
    <property type="protein sequence ID" value="MFC7096279.1"/>
    <property type="molecule type" value="Genomic_DNA"/>
</dbReference>
<accession>A0ABD5WRT4</accession>